<evidence type="ECO:0000256" key="4">
    <source>
        <dbReference type="ARBA" id="ARBA00022692"/>
    </source>
</evidence>
<accession>A0AAV1LFC9</accession>
<feature type="transmembrane region" description="Helical" evidence="10">
    <location>
        <begin position="134"/>
        <end position="156"/>
    </location>
</feature>
<evidence type="ECO:0000256" key="9">
    <source>
        <dbReference type="ARBA" id="ARBA00023224"/>
    </source>
</evidence>
<dbReference type="Proteomes" id="UP001314205">
    <property type="component" value="Unassembled WGS sequence"/>
</dbReference>
<keyword evidence="12" id="KW-1185">Reference proteome</keyword>
<dbReference type="GO" id="GO:0007165">
    <property type="term" value="P:signal transduction"/>
    <property type="evidence" value="ECO:0007669"/>
    <property type="project" value="UniProtKB-KW"/>
</dbReference>
<comment type="caution">
    <text evidence="10">Lacks conserved residue(s) required for the propagation of feature annotation.</text>
</comment>
<protein>
    <recommendedName>
        <fullName evidence="10">Odorant receptor</fullName>
    </recommendedName>
</protein>
<dbReference type="EMBL" id="CAVLGL010000089">
    <property type="protein sequence ID" value="CAK1594043.1"/>
    <property type="molecule type" value="Genomic_DNA"/>
</dbReference>
<feature type="transmembrane region" description="Helical" evidence="10">
    <location>
        <begin position="40"/>
        <end position="61"/>
    </location>
</feature>
<feature type="transmembrane region" description="Helical" evidence="10">
    <location>
        <begin position="73"/>
        <end position="92"/>
    </location>
</feature>
<evidence type="ECO:0000313" key="11">
    <source>
        <dbReference type="EMBL" id="CAK1594043.1"/>
    </source>
</evidence>
<keyword evidence="7 10" id="KW-0472">Membrane</keyword>
<evidence type="ECO:0000256" key="1">
    <source>
        <dbReference type="ARBA" id="ARBA00004651"/>
    </source>
</evidence>
<reference evidence="11 12" key="1">
    <citation type="submission" date="2023-11" db="EMBL/GenBank/DDBJ databases">
        <authorList>
            <person name="Hedman E."/>
            <person name="Englund M."/>
            <person name="Stromberg M."/>
            <person name="Nyberg Akerstrom W."/>
            <person name="Nylinder S."/>
            <person name="Jareborg N."/>
            <person name="Kallberg Y."/>
            <person name="Kronander E."/>
        </authorList>
    </citation>
    <scope>NUCLEOTIDE SEQUENCE [LARGE SCALE GENOMIC DNA]</scope>
</reference>
<evidence type="ECO:0000256" key="8">
    <source>
        <dbReference type="ARBA" id="ARBA00023170"/>
    </source>
</evidence>
<dbReference type="Pfam" id="PF02949">
    <property type="entry name" value="7tm_6"/>
    <property type="match status" value="1"/>
</dbReference>
<comment type="caution">
    <text evidence="11">The sequence shown here is derived from an EMBL/GenBank/DDBJ whole genome shotgun (WGS) entry which is preliminary data.</text>
</comment>
<feature type="transmembrane region" description="Helical" evidence="10">
    <location>
        <begin position="306"/>
        <end position="325"/>
    </location>
</feature>
<keyword evidence="3 10" id="KW-0716">Sensory transduction</keyword>
<comment type="subcellular location">
    <subcellularLocation>
        <location evidence="1 10">Cell membrane</location>
        <topology evidence="1 10">Multi-pass membrane protein</topology>
    </subcellularLocation>
</comment>
<evidence type="ECO:0000256" key="5">
    <source>
        <dbReference type="ARBA" id="ARBA00022725"/>
    </source>
</evidence>
<evidence type="ECO:0000256" key="7">
    <source>
        <dbReference type="ARBA" id="ARBA00023136"/>
    </source>
</evidence>
<dbReference type="InterPro" id="IPR004117">
    <property type="entry name" value="7tm6_olfct_rcpt"/>
</dbReference>
<dbReference type="GO" id="GO:0005549">
    <property type="term" value="F:odorant binding"/>
    <property type="evidence" value="ECO:0007669"/>
    <property type="project" value="InterPro"/>
</dbReference>
<sequence>MLKGICKTLENPHHPLLGPTLFGLEKWGMWQPKKGIISTVYNLIHLFAILFVLSQYVELWIIRSNLELALKNLSISMLSTVCVVKASTFVFWQKQWKSVIEYVSTLERAQLKKNDKITNNILKDYTRYSRKVTYFYWCLVAATVFAVILAPLTSYISSPILQELIRNGTVAYPEIMSSWLPFDKTKGLGYWAQVIEQSLICFYGGGIVANYDSNAVVLMTFFAGQMKLLKANCERLFEENNRHVNFQVYVDRIRECHHHHINLVKYATILNSLMSPVMFLYVIICSLMICSSAVQLTTDSTTRMHQIWIAEYLLALIAQLFLYCWHSNEVSLMSLCIDDGVYKSAWWTQNVPIRRKVLLLSGKFRKNIVFTAGPFTTLSVPTFIAILRASYSFYTLLSKKG</sequence>
<dbReference type="AlphaFoldDB" id="A0AAV1LFC9"/>
<keyword evidence="8 10" id="KW-0675">Receptor</keyword>
<dbReference type="PANTHER" id="PTHR21137:SF3">
    <property type="entry name" value="ODORANT RECEPTOR 30A-RELATED"/>
    <property type="match status" value="1"/>
</dbReference>
<evidence type="ECO:0000256" key="10">
    <source>
        <dbReference type="RuleBase" id="RU351113"/>
    </source>
</evidence>
<evidence type="ECO:0000256" key="2">
    <source>
        <dbReference type="ARBA" id="ARBA00022475"/>
    </source>
</evidence>
<dbReference type="GO" id="GO:0005886">
    <property type="term" value="C:plasma membrane"/>
    <property type="evidence" value="ECO:0007669"/>
    <property type="project" value="UniProtKB-SubCell"/>
</dbReference>
<keyword evidence="4 10" id="KW-0812">Transmembrane</keyword>
<gene>
    <name evidence="11" type="ORF">PARMNEM_LOCUS13737</name>
</gene>
<evidence type="ECO:0000256" key="6">
    <source>
        <dbReference type="ARBA" id="ARBA00022989"/>
    </source>
</evidence>
<feature type="transmembrane region" description="Helical" evidence="10">
    <location>
        <begin position="273"/>
        <end position="294"/>
    </location>
</feature>
<proteinExistence type="inferred from homology"/>
<feature type="transmembrane region" description="Helical" evidence="10">
    <location>
        <begin position="368"/>
        <end position="391"/>
    </location>
</feature>
<keyword evidence="9 10" id="KW-0807">Transducer</keyword>
<name>A0AAV1LFC9_9NEOP</name>
<comment type="similarity">
    <text evidence="10">Belongs to the insect chemoreceptor superfamily. Heteromeric odorant receptor channel (TC 1.A.69) family.</text>
</comment>
<evidence type="ECO:0000313" key="12">
    <source>
        <dbReference type="Proteomes" id="UP001314205"/>
    </source>
</evidence>
<evidence type="ECO:0000256" key="3">
    <source>
        <dbReference type="ARBA" id="ARBA00022606"/>
    </source>
</evidence>
<keyword evidence="2" id="KW-1003">Cell membrane</keyword>
<dbReference type="GO" id="GO:0004984">
    <property type="term" value="F:olfactory receptor activity"/>
    <property type="evidence" value="ECO:0007669"/>
    <property type="project" value="InterPro"/>
</dbReference>
<organism evidence="11 12">
    <name type="scientific">Parnassius mnemosyne</name>
    <name type="common">clouded apollo</name>
    <dbReference type="NCBI Taxonomy" id="213953"/>
    <lineage>
        <taxon>Eukaryota</taxon>
        <taxon>Metazoa</taxon>
        <taxon>Ecdysozoa</taxon>
        <taxon>Arthropoda</taxon>
        <taxon>Hexapoda</taxon>
        <taxon>Insecta</taxon>
        <taxon>Pterygota</taxon>
        <taxon>Neoptera</taxon>
        <taxon>Endopterygota</taxon>
        <taxon>Lepidoptera</taxon>
        <taxon>Glossata</taxon>
        <taxon>Ditrysia</taxon>
        <taxon>Papilionoidea</taxon>
        <taxon>Papilionidae</taxon>
        <taxon>Parnassiinae</taxon>
        <taxon>Parnassini</taxon>
        <taxon>Parnassius</taxon>
        <taxon>Driopa</taxon>
    </lineage>
</organism>
<keyword evidence="5 10" id="KW-0552">Olfaction</keyword>
<dbReference type="PANTHER" id="PTHR21137">
    <property type="entry name" value="ODORANT RECEPTOR"/>
    <property type="match status" value="1"/>
</dbReference>
<keyword evidence="6 10" id="KW-1133">Transmembrane helix</keyword>